<accession>A0AC61L5P6</accession>
<gene>
    <name evidence="1" type="ORF">C4B59_02370</name>
</gene>
<protein>
    <submittedName>
        <fullName evidence="1">Phosphohydrolase</fullName>
    </submittedName>
</protein>
<reference evidence="1" key="1">
    <citation type="submission" date="2018-01" db="EMBL/GenBank/DDBJ databases">
        <authorList>
            <person name="Krukenberg V."/>
        </authorList>
    </citation>
    <scope>NUCLEOTIDE SEQUENCE</scope>
    <source>
        <strain evidence="1">E20ANME2</strain>
    </source>
</reference>
<dbReference type="EMBL" id="PQXF01000003">
    <property type="protein sequence ID" value="PXF61721.1"/>
    <property type="molecule type" value="Genomic_DNA"/>
</dbReference>
<evidence type="ECO:0000313" key="1">
    <source>
        <dbReference type="EMBL" id="PXF61721.1"/>
    </source>
</evidence>
<organism evidence="1 2">
    <name type="scientific">Candidatus Methanogaster sp</name>
    <dbReference type="NCBI Taxonomy" id="3386292"/>
    <lineage>
        <taxon>Archaea</taxon>
        <taxon>Methanobacteriati</taxon>
        <taxon>Methanobacteriota</taxon>
        <taxon>Stenosarchaea group</taxon>
        <taxon>Methanomicrobia</taxon>
        <taxon>Methanosarcinales</taxon>
        <taxon>ANME-2 cluster</taxon>
        <taxon>Candidatus Methanogasteraceae</taxon>
        <taxon>Candidatus Methanogaster</taxon>
    </lineage>
</organism>
<evidence type="ECO:0000313" key="2">
    <source>
        <dbReference type="Proteomes" id="UP000248329"/>
    </source>
</evidence>
<sequence>MAKRIHEIRDPIHNFIRLDSGEREVLDSRPFQRLRYIHQLALTYLVYPGATHRRFEHSLGVMELAGRVYDIVTEPDNTHESIRTIVPLHDSYDHQYWRRVLRMAALCHDVGHLPFSHAAEKDLLPEGWDHERLTIESIQSREMESIWKDLKIQPDDVAKLAVGPKKYKDATFSDWETILSEIIIGDAFGVDRMDYLLRDSHHAGVAYGKFDYYRLIDTIRILPSEYEDSTEPALGIEEGGLHSAESMLLARYFMYMQLYFHHVRRIYDIHLKDFLKKWLSNGYLPVTLDEHLKLTDNEVTAELQKAARDENHPGHDPARRIINREHFRLLYHRNPDDFHKNPNAAKAIYDAACNKFGAENVRHDPYEQKKSVLDFPILDNDGRIVSSQAKSVTLKNVPIVAVDHVFISPKYRKDAKDWLEQNREIIITRKEVEES</sequence>
<proteinExistence type="predicted"/>
<comment type="caution">
    <text evidence="1">The sequence shown here is derived from an EMBL/GenBank/DDBJ whole genome shotgun (WGS) entry which is preliminary data.</text>
</comment>
<dbReference type="Proteomes" id="UP000248329">
    <property type="component" value="Unassembled WGS sequence"/>
</dbReference>
<name>A0AC61L5P6_9EURY</name>